<name>A0AAV8YN82_9CUCU</name>
<dbReference type="GO" id="GO:0005634">
    <property type="term" value="C:nucleus"/>
    <property type="evidence" value="ECO:0007669"/>
    <property type="project" value="TreeGrafter"/>
</dbReference>
<proteinExistence type="predicted"/>
<keyword evidence="2" id="KW-1185">Reference proteome</keyword>
<dbReference type="Gene3D" id="1.25.40.10">
    <property type="entry name" value="Tetratricopeptide repeat domain"/>
    <property type="match status" value="1"/>
</dbReference>
<accession>A0AAV8YN82</accession>
<protein>
    <recommendedName>
        <fullName evidence="3">Pentatricopeptide repeat-containing protein</fullName>
    </recommendedName>
</protein>
<dbReference type="InterPro" id="IPR033490">
    <property type="entry name" value="LRP130"/>
</dbReference>
<dbReference type="AlphaFoldDB" id="A0AAV8YN82"/>
<gene>
    <name evidence="1" type="ORF">NQ318_021038</name>
</gene>
<reference evidence="1" key="1">
    <citation type="journal article" date="2023" name="Insect Mol. Biol.">
        <title>Genome sequencing provides insights into the evolution of gene families encoding plant cell wall-degrading enzymes in longhorned beetles.</title>
        <authorList>
            <person name="Shin N.R."/>
            <person name="Okamura Y."/>
            <person name="Kirsch R."/>
            <person name="Pauchet Y."/>
        </authorList>
    </citation>
    <scope>NUCLEOTIDE SEQUENCE</scope>
    <source>
        <strain evidence="1">AMC_N1</strain>
    </source>
</reference>
<dbReference type="PANTHER" id="PTHR46669">
    <property type="entry name" value="LEUCINE-RICH PPR MOTIF-CONTAINING PROTEIN, MITOCHONDRIAL"/>
    <property type="match status" value="1"/>
</dbReference>
<evidence type="ECO:0008006" key="3">
    <source>
        <dbReference type="Google" id="ProtNLM"/>
    </source>
</evidence>
<sequence>MKVYRLAEEIFNKLVLGYTVHDGLKGGESKLNFLELVELLGLNENVGWLIKFRDVYGNIPISREFINALKSVCVHLVHMDKSECAMDIYKEFVKPAAEKNYAFFLLKEMLHYNVDINRIISVGKYLRDENLNDYALENLTYLALKHNYTEASWKLLQCLHELRPHFFWPLLLNAKKKKEKQVLRTITDMNVKIDSDTLQDYVLPHYDLDFKFLVTKLQGLGLSVKEVLSPMLLVLLQNNKLKQASDFTYNVSISGDNFSTCLSTSWKSTNDENSAIFLLQRYCESNLTGNDLVGEFLIKAIGCCKTKRDFIHYLKLIKLTKENGLRMNSTSGDMLHNLCSTSCPSSEIAENIRDQIDSLINFQLKYETTLIPHPKYMNVDELECHLLELQEKGMETRGVLRKLIQMYSNLGNQRRVEELRQIFQDAGYEESVGMKSSLMYSYVKGGHLDAAIEMYRKIKNSNENFRLDEFKIIDLAALLVKNDRFTEAMDIFTTETKSRTVIGGSSVERNCWQLLGSFKDEGEQTQMFDFLIEKGYCIPTNVVLGPIVRIHLSKGVLQKAVDVYIKCANKHKCTPLQLELICAILKAKDEGLLKDVIKTTESIHGAISTQIVLIAAWAENGQEHPLTKFLASNKIYNKDLLKQRCERWIMEGKSTVEHNEQLPLLDVLVIRNSENKLEFDVYRKETETLRYIPNDSHHPFQHKMASFNFLIHHLNNDAKGATEFYEKLLERDVPISKSLEDQLKRLKDSSQLKKKSAIF</sequence>
<evidence type="ECO:0000313" key="1">
    <source>
        <dbReference type="EMBL" id="KAJ8952720.1"/>
    </source>
</evidence>
<dbReference type="GO" id="GO:0070129">
    <property type="term" value="P:regulation of mitochondrial translation"/>
    <property type="evidence" value="ECO:0007669"/>
    <property type="project" value="TreeGrafter"/>
</dbReference>
<dbReference type="EMBL" id="JAPWTK010000065">
    <property type="protein sequence ID" value="KAJ8952720.1"/>
    <property type="molecule type" value="Genomic_DNA"/>
</dbReference>
<comment type="caution">
    <text evidence="1">The sequence shown here is derived from an EMBL/GenBank/DDBJ whole genome shotgun (WGS) entry which is preliminary data.</text>
</comment>
<dbReference type="InterPro" id="IPR011990">
    <property type="entry name" value="TPR-like_helical_dom_sf"/>
</dbReference>
<dbReference type="PANTHER" id="PTHR46669:SF2">
    <property type="entry name" value="EG:BACN32G11.3 PROTEIN"/>
    <property type="match status" value="1"/>
</dbReference>
<organism evidence="1 2">
    <name type="scientific">Aromia moschata</name>
    <dbReference type="NCBI Taxonomy" id="1265417"/>
    <lineage>
        <taxon>Eukaryota</taxon>
        <taxon>Metazoa</taxon>
        <taxon>Ecdysozoa</taxon>
        <taxon>Arthropoda</taxon>
        <taxon>Hexapoda</taxon>
        <taxon>Insecta</taxon>
        <taxon>Pterygota</taxon>
        <taxon>Neoptera</taxon>
        <taxon>Endopterygota</taxon>
        <taxon>Coleoptera</taxon>
        <taxon>Polyphaga</taxon>
        <taxon>Cucujiformia</taxon>
        <taxon>Chrysomeloidea</taxon>
        <taxon>Cerambycidae</taxon>
        <taxon>Cerambycinae</taxon>
        <taxon>Callichromatini</taxon>
        <taxon>Aromia</taxon>
    </lineage>
</organism>
<dbReference type="Proteomes" id="UP001162162">
    <property type="component" value="Unassembled WGS sequence"/>
</dbReference>
<dbReference type="GO" id="GO:0005739">
    <property type="term" value="C:mitochondrion"/>
    <property type="evidence" value="ECO:0007669"/>
    <property type="project" value="TreeGrafter"/>
</dbReference>
<dbReference type="GO" id="GO:0003730">
    <property type="term" value="F:mRNA 3'-UTR binding"/>
    <property type="evidence" value="ECO:0007669"/>
    <property type="project" value="TreeGrafter"/>
</dbReference>
<evidence type="ECO:0000313" key="2">
    <source>
        <dbReference type="Proteomes" id="UP001162162"/>
    </source>
</evidence>